<organism evidence="1 2">
    <name type="scientific">Corynebacterium singulare</name>
    <dbReference type="NCBI Taxonomy" id="161899"/>
    <lineage>
        <taxon>Bacteria</taxon>
        <taxon>Bacillati</taxon>
        <taxon>Actinomycetota</taxon>
        <taxon>Actinomycetes</taxon>
        <taxon>Mycobacteriales</taxon>
        <taxon>Corynebacteriaceae</taxon>
        <taxon>Corynebacterium</taxon>
    </lineage>
</organism>
<dbReference type="EMBL" id="JAKRDF010000015">
    <property type="protein sequence ID" value="MCG7276898.1"/>
    <property type="molecule type" value="Genomic_DNA"/>
</dbReference>
<comment type="caution">
    <text evidence="1">The sequence shown here is derived from an EMBL/GenBank/DDBJ whole genome shotgun (WGS) entry which is preliminary data.</text>
</comment>
<name>A0ABS9PW10_9CORY</name>
<evidence type="ECO:0000313" key="1">
    <source>
        <dbReference type="EMBL" id="MCG7276898.1"/>
    </source>
</evidence>
<reference evidence="1 2" key="1">
    <citation type="submission" date="2022-02" db="EMBL/GenBank/DDBJ databases">
        <title>Uncovering new skin microbiome diversity through culturing and metagenomics.</title>
        <authorList>
            <person name="Conlan S."/>
            <person name="Deming C."/>
            <person name="Nisc Comparative Sequencing Program N."/>
            <person name="Segre J.A."/>
        </authorList>
    </citation>
    <scope>NUCLEOTIDE SEQUENCE [LARGE SCALE GENOMIC DNA]</scope>
    <source>
        <strain evidence="1 2">ACRQV</strain>
    </source>
</reference>
<gene>
    <name evidence="1" type="ORF">MHK08_10505</name>
</gene>
<accession>A0ABS9PW10</accession>
<dbReference type="RefSeq" id="WP_239181044.1">
    <property type="nucleotide sequence ID" value="NZ_JAKRDF010000015.1"/>
</dbReference>
<protein>
    <submittedName>
        <fullName evidence="1">Uncharacterized protein</fullName>
    </submittedName>
</protein>
<keyword evidence="2" id="KW-1185">Reference proteome</keyword>
<dbReference type="Proteomes" id="UP001521911">
    <property type="component" value="Unassembled WGS sequence"/>
</dbReference>
<evidence type="ECO:0000313" key="2">
    <source>
        <dbReference type="Proteomes" id="UP001521911"/>
    </source>
</evidence>
<sequence length="57" mass="6170">MRSVSLLPTKPTGSVLWNVVSSVRLTNGCLEVATQMMADSLDYQLSAVKSALSDERL</sequence>
<proteinExistence type="predicted"/>